<keyword evidence="7" id="KW-1133">Transmembrane helix</keyword>
<evidence type="ECO:0000256" key="4">
    <source>
        <dbReference type="ARBA" id="ARBA00022801"/>
    </source>
</evidence>
<feature type="domain" description="GH16" evidence="8">
    <location>
        <begin position="203"/>
        <end position="457"/>
    </location>
</feature>
<evidence type="ECO:0000256" key="5">
    <source>
        <dbReference type="ARBA" id="ARBA00023295"/>
    </source>
</evidence>
<feature type="compositionally biased region" description="Polar residues" evidence="6">
    <location>
        <begin position="1"/>
        <end position="20"/>
    </location>
</feature>
<dbReference type="EC" id="3.2.1.6" evidence="3"/>
<dbReference type="FunFam" id="2.60.120.200:FF:000114">
    <property type="entry name" value="Probable endo-1,3(4)-beta-glucanase NFIA_089530"/>
    <property type="match status" value="1"/>
</dbReference>
<proteinExistence type="inferred from homology"/>
<dbReference type="SUPFAM" id="SSF49899">
    <property type="entry name" value="Concanavalin A-like lectins/glucanases"/>
    <property type="match status" value="1"/>
</dbReference>
<dbReference type="GO" id="GO:0052861">
    <property type="term" value="F:endo-1,3(4)-beta-glucanase activity"/>
    <property type="evidence" value="ECO:0007669"/>
    <property type="project" value="UniProtKB-EC"/>
</dbReference>
<gene>
    <name evidence="9" type="ORF">PG999_011570</name>
</gene>
<dbReference type="PANTHER" id="PTHR10963:SF42">
    <property type="entry name" value="PUTATIVE (AFU_ORTHOLOGUE AFUA_5G02280)-RELATED"/>
    <property type="match status" value="1"/>
</dbReference>
<dbReference type="EMBL" id="JAQQWP010000009">
    <property type="protein sequence ID" value="KAK8101196.1"/>
    <property type="molecule type" value="Genomic_DNA"/>
</dbReference>
<dbReference type="CDD" id="cd02181">
    <property type="entry name" value="GH16_fungal_Lam16A_glucanase"/>
    <property type="match status" value="1"/>
</dbReference>
<dbReference type="InterPro" id="IPR050546">
    <property type="entry name" value="Glycosyl_Hydrlase_16"/>
</dbReference>
<evidence type="ECO:0000256" key="3">
    <source>
        <dbReference type="ARBA" id="ARBA00012599"/>
    </source>
</evidence>
<dbReference type="GO" id="GO:0009251">
    <property type="term" value="P:glucan catabolic process"/>
    <property type="evidence" value="ECO:0007669"/>
    <property type="project" value="TreeGrafter"/>
</dbReference>
<keyword evidence="4" id="KW-0378">Hydrolase</keyword>
<name>A0AAW0QP45_9PEZI</name>
<keyword evidence="7" id="KW-0812">Transmembrane</keyword>
<dbReference type="Gene3D" id="2.60.120.200">
    <property type="match status" value="1"/>
</dbReference>
<evidence type="ECO:0000256" key="6">
    <source>
        <dbReference type="SAM" id="MobiDB-lite"/>
    </source>
</evidence>
<comment type="similarity">
    <text evidence="2">Belongs to the glycosyl hydrolase 16 family.</text>
</comment>
<evidence type="ECO:0000256" key="2">
    <source>
        <dbReference type="ARBA" id="ARBA00006865"/>
    </source>
</evidence>
<feature type="transmembrane region" description="Helical" evidence="7">
    <location>
        <begin position="175"/>
        <end position="196"/>
    </location>
</feature>
<evidence type="ECO:0000256" key="7">
    <source>
        <dbReference type="SAM" id="Phobius"/>
    </source>
</evidence>
<keyword evidence="5" id="KW-0326">Glycosidase</keyword>
<accession>A0AAW0QP45</accession>
<reference evidence="9 10" key="1">
    <citation type="submission" date="2023-01" db="EMBL/GenBank/DDBJ databases">
        <title>Analysis of 21 Apiospora genomes using comparative genomics revels a genus with tremendous synthesis potential of carbohydrate active enzymes and secondary metabolites.</title>
        <authorList>
            <person name="Sorensen T."/>
        </authorList>
    </citation>
    <scope>NUCLEOTIDE SEQUENCE [LARGE SCALE GENOMIC DNA]</scope>
    <source>
        <strain evidence="9 10">CBS 117206</strain>
    </source>
</reference>
<protein>
    <recommendedName>
        <fullName evidence="3">endo-1,3(4)-beta-glucanase</fullName>
        <ecNumber evidence="3">3.2.1.6</ecNumber>
    </recommendedName>
</protein>
<comment type="catalytic activity">
    <reaction evidence="1">
        <text>Endohydrolysis of (1-&gt;3)- or (1-&gt;4)-linkages in beta-D-glucans when the glucose residue whose reducing group is involved in the linkage to be hydrolyzed is itself substituted at C-3.</text>
        <dbReference type="EC" id="3.2.1.6"/>
    </reaction>
</comment>
<keyword evidence="10" id="KW-1185">Reference proteome</keyword>
<dbReference type="PROSITE" id="PS51762">
    <property type="entry name" value="GH16_2"/>
    <property type="match status" value="1"/>
</dbReference>
<feature type="region of interest" description="Disordered" evidence="6">
    <location>
        <begin position="1"/>
        <end position="23"/>
    </location>
</feature>
<dbReference type="PANTHER" id="PTHR10963">
    <property type="entry name" value="GLYCOSYL HYDROLASE-RELATED"/>
    <property type="match status" value="1"/>
</dbReference>
<comment type="caution">
    <text evidence="9">The sequence shown here is derived from an EMBL/GenBank/DDBJ whole genome shotgun (WGS) entry which is preliminary data.</text>
</comment>
<evidence type="ECO:0000259" key="8">
    <source>
        <dbReference type="PROSITE" id="PS51762"/>
    </source>
</evidence>
<dbReference type="AlphaFoldDB" id="A0AAW0QP45"/>
<dbReference type="InterPro" id="IPR000757">
    <property type="entry name" value="Beta-glucanase-like"/>
</dbReference>
<dbReference type="Proteomes" id="UP001392437">
    <property type="component" value="Unassembled WGS sequence"/>
</dbReference>
<evidence type="ECO:0000313" key="10">
    <source>
        <dbReference type="Proteomes" id="UP001392437"/>
    </source>
</evidence>
<sequence length="504" mass="55580">MSLNINRNLSQKSRLSTTPSLLPDRRELGYQPFEYWKGPKPILPRVVQQPIEKANSSTAISARVEEIRLPNSSGYRSTARQHQPTAVHHSTFPIEKVRPNTSLHPALVGTNMGWETPHNAHGGQAGPTSFQVRDANGRVEFITEPPSYDNQELPPRSNMSRYVGVQPWYKRKRTWIISAVVVIVAIIVAVVAGVLVTKANRYPDYTKVNYSLQDTYAGETFFDQFDYFTGFDPAQGFVHYVPKEQAQQLNLTSATEKSAVMKVDTSVGPGSVPDASTGRFSVRVSSKKQYDSGLFIFDVKHTPFGCGTWPALWLVDENEWPKSGEIDVMEAVNKADKGNQMTLHTSDGCDMSVKRKMTGTTLQKDCFNETNSNAGCGVQGNEASYGANYNAAGGGIMAMEWRKEGIRMWQFGRSAIPTDITAKNPDPSSWGVAAADFPNTGCDMGTHFRNQSIIANIDLCGQLTNAVYAESGCPSNCTDFVANNPTAFKDAFWEFGAFEVYKAS</sequence>
<organism evidence="9 10">
    <name type="scientific">Apiospora kogelbergensis</name>
    <dbReference type="NCBI Taxonomy" id="1337665"/>
    <lineage>
        <taxon>Eukaryota</taxon>
        <taxon>Fungi</taxon>
        <taxon>Dikarya</taxon>
        <taxon>Ascomycota</taxon>
        <taxon>Pezizomycotina</taxon>
        <taxon>Sordariomycetes</taxon>
        <taxon>Xylariomycetidae</taxon>
        <taxon>Amphisphaeriales</taxon>
        <taxon>Apiosporaceae</taxon>
        <taxon>Apiospora</taxon>
    </lineage>
</organism>
<evidence type="ECO:0000313" key="9">
    <source>
        <dbReference type="EMBL" id="KAK8101196.1"/>
    </source>
</evidence>
<keyword evidence="7" id="KW-0472">Membrane</keyword>
<evidence type="ECO:0000256" key="1">
    <source>
        <dbReference type="ARBA" id="ARBA00000124"/>
    </source>
</evidence>
<dbReference type="Pfam" id="PF26113">
    <property type="entry name" value="GH16_XgeA"/>
    <property type="match status" value="1"/>
</dbReference>
<dbReference type="InterPro" id="IPR013320">
    <property type="entry name" value="ConA-like_dom_sf"/>
</dbReference>